<dbReference type="Pfam" id="PF00004">
    <property type="entry name" value="AAA"/>
    <property type="match status" value="1"/>
</dbReference>
<dbReference type="SUPFAM" id="SSF52540">
    <property type="entry name" value="P-loop containing nucleoside triphosphate hydrolases"/>
    <property type="match status" value="1"/>
</dbReference>
<sequence length="647" mass="74431">MSTLEPETGLRCEFKTYRTTLKKDGRLHTEVITEAFDNTYLGHSDAPYALVIHRTFAEKGELESVRLTINSPHLLLVFREVVKKYTTVASDFTRPFELSSPFQMLVHYWDELDKYRQETENTYILQHLNLLFDFMEHEVGPDRNKIMTMLKSKGQITYLNAWVIFRPGCLLYTQVMGHPWLLRCEKTAYETSDIVGPYMEVHCRYTDDVGTLVGQVMHTVVLLQKRLFGAEHPAFVTDLPIYPRGFVEGQDGLEERLRERGRKFLKFKNMSVEAYDGMAQYLREPPYSWYDPDEGHHDGIWLPYVETGRVILDRTTSRQEQHSERLNVKLAEPDPLLCPPYTLGYSLSRKCWCRFFVDELSEVQWKKDAWDSLVVSNGQKLVLRALVTSHRYPSNARDQPEQKGKGLVILLHGTPGSGKTMTAETAAEETKKALISTSLAELNQDNIPYVFEMNLKKVLRYATLWHAVVLLDEADVFLEAREADNDRNALVAVFLKELEYFSGIVFLTTNRLGSFDAAMKSRIHLALGYSPPDIETRRKIWMQYLGQIPANEKEIDGTGDAVDFLITSQELNGREISNAINTARTIARFNEEKLQIHHLETVFRVKGEFDKCLRQEARKMTASRIPSVGDQVTRQNSIVMTAEPESM</sequence>
<dbReference type="InterPro" id="IPR003959">
    <property type="entry name" value="ATPase_AAA_core"/>
</dbReference>
<dbReference type="SMART" id="SM00382">
    <property type="entry name" value="AAA"/>
    <property type="match status" value="1"/>
</dbReference>
<dbReference type="Proteomes" id="UP000284375">
    <property type="component" value="Unassembled WGS sequence"/>
</dbReference>
<evidence type="ECO:0000313" key="3">
    <source>
        <dbReference type="Proteomes" id="UP000284375"/>
    </source>
</evidence>
<dbReference type="InterPro" id="IPR003593">
    <property type="entry name" value="AAA+_ATPase"/>
</dbReference>
<dbReference type="PANTHER" id="PTHR46411:SF3">
    <property type="entry name" value="AAA+ ATPASE DOMAIN-CONTAINING PROTEIN"/>
    <property type="match status" value="1"/>
</dbReference>
<keyword evidence="3" id="KW-1185">Reference proteome</keyword>
<dbReference type="InterPro" id="IPR054289">
    <property type="entry name" value="DUF7025"/>
</dbReference>
<reference evidence="2 3" key="1">
    <citation type="submission" date="2015-09" db="EMBL/GenBank/DDBJ databases">
        <title>Host preference determinants of Valsa canker pathogens revealed by comparative genomics.</title>
        <authorList>
            <person name="Yin Z."/>
            <person name="Huang L."/>
        </authorList>
    </citation>
    <scope>NUCLEOTIDE SEQUENCE [LARGE SCALE GENOMIC DNA]</scope>
    <source>
        <strain evidence="2 3">YSFL</strain>
    </source>
</reference>
<organism evidence="2 3">
    <name type="scientific">Cytospora chrysosperma</name>
    <name type="common">Cytospora canker fungus</name>
    <name type="synonym">Sphaeria chrysosperma</name>
    <dbReference type="NCBI Taxonomy" id="252740"/>
    <lineage>
        <taxon>Eukaryota</taxon>
        <taxon>Fungi</taxon>
        <taxon>Dikarya</taxon>
        <taxon>Ascomycota</taxon>
        <taxon>Pezizomycotina</taxon>
        <taxon>Sordariomycetes</taxon>
        <taxon>Sordariomycetidae</taxon>
        <taxon>Diaporthales</taxon>
        <taxon>Cytosporaceae</taxon>
        <taxon>Cytospora</taxon>
    </lineage>
</organism>
<dbReference type="CDD" id="cd19481">
    <property type="entry name" value="RecA-like_protease"/>
    <property type="match status" value="1"/>
</dbReference>
<accession>A0A423VJ87</accession>
<dbReference type="GO" id="GO:0005524">
    <property type="term" value="F:ATP binding"/>
    <property type="evidence" value="ECO:0007669"/>
    <property type="project" value="InterPro"/>
</dbReference>
<evidence type="ECO:0000313" key="2">
    <source>
        <dbReference type="EMBL" id="ROV91002.1"/>
    </source>
</evidence>
<dbReference type="OrthoDB" id="10042665at2759"/>
<dbReference type="Pfam" id="PF22942">
    <property type="entry name" value="DUF7025"/>
    <property type="match status" value="1"/>
</dbReference>
<dbReference type="EMBL" id="LJZO01000046">
    <property type="protein sequence ID" value="ROV91002.1"/>
    <property type="molecule type" value="Genomic_DNA"/>
</dbReference>
<dbReference type="STRING" id="252740.A0A423VJ87"/>
<proteinExistence type="predicted"/>
<comment type="caution">
    <text evidence="2">The sequence shown here is derived from an EMBL/GenBank/DDBJ whole genome shotgun (WGS) entry which is preliminary data.</text>
</comment>
<dbReference type="Gene3D" id="3.40.50.300">
    <property type="entry name" value="P-loop containing nucleotide triphosphate hydrolases"/>
    <property type="match status" value="1"/>
</dbReference>
<protein>
    <recommendedName>
        <fullName evidence="1">AAA+ ATPase domain-containing protein</fullName>
    </recommendedName>
</protein>
<dbReference type="Pfam" id="PF23232">
    <property type="entry name" value="AAA_lid_13"/>
    <property type="match status" value="1"/>
</dbReference>
<gene>
    <name evidence="2" type="ORF">VSDG_07726</name>
</gene>
<dbReference type="InterPro" id="IPR027417">
    <property type="entry name" value="P-loop_NTPase"/>
</dbReference>
<evidence type="ECO:0000259" key="1">
    <source>
        <dbReference type="SMART" id="SM00382"/>
    </source>
</evidence>
<feature type="domain" description="AAA+ ATPase" evidence="1">
    <location>
        <begin position="405"/>
        <end position="533"/>
    </location>
</feature>
<dbReference type="AlphaFoldDB" id="A0A423VJ87"/>
<dbReference type="InterPro" id="IPR056599">
    <property type="entry name" value="AAA_lid_fung"/>
</dbReference>
<dbReference type="PANTHER" id="PTHR46411">
    <property type="entry name" value="FAMILY ATPASE, PUTATIVE-RELATED"/>
    <property type="match status" value="1"/>
</dbReference>
<dbReference type="GO" id="GO:0016887">
    <property type="term" value="F:ATP hydrolysis activity"/>
    <property type="evidence" value="ECO:0007669"/>
    <property type="project" value="InterPro"/>
</dbReference>
<name>A0A423VJ87_CYTCH</name>